<proteinExistence type="predicted"/>
<keyword evidence="2" id="KW-1185">Reference proteome</keyword>
<dbReference type="AlphaFoldDB" id="A0A7W9SWU5"/>
<sequence>MLRQKLLVLYLHYPALNSGVCAWSIWDGTGKEHHTTGDSDTPPYNSVIEAMKDGWRVIQFPQLNPAYPGMELTTSYLRFEYVLEKLEDISNDS</sequence>
<comment type="caution">
    <text evidence="1">The sequence shown here is derived from an EMBL/GenBank/DDBJ whole genome shotgun (WGS) entry which is preliminary data.</text>
</comment>
<dbReference type="EMBL" id="JACHGW010000008">
    <property type="protein sequence ID" value="MBB6053679.1"/>
    <property type="molecule type" value="Genomic_DNA"/>
</dbReference>
<organism evidence="1 2">
    <name type="scientific">Armatimonas rosea</name>
    <dbReference type="NCBI Taxonomy" id="685828"/>
    <lineage>
        <taxon>Bacteria</taxon>
        <taxon>Bacillati</taxon>
        <taxon>Armatimonadota</taxon>
        <taxon>Armatimonadia</taxon>
        <taxon>Armatimonadales</taxon>
        <taxon>Armatimonadaceae</taxon>
        <taxon>Armatimonas</taxon>
    </lineage>
</organism>
<protein>
    <submittedName>
        <fullName evidence="1">Uncharacterized protein</fullName>
    </submittedName>
</protein>
<name>A0A7W9SWU5_ARMRO</name>
<evidence type="ECO:0000313" key="2">
    <source>
        <dbReference type="Proteomes" id="UP000520814"/>
    </source>
</evidence>
<gene>
    <name evidence="1" type="ORF">HNQ39_005521</name>
</gene>
<reference evidence="1 2" key="1">
    <citation type="submission" date="2020-08" db="EMBL/GenBank/DDBJ databases">
        <title>Genomic Encyclopedia of Type Strains, Phase IV (KMG-IV): sequencing the most valuable type-strain genomes for metagenomic binning, comparative biology and taxonomic classification.</title>
        <authorList>
            <person name="Goeker M."/>
        </authorList>
    </citation>
    <scope>NUCLEOTIDE SEQUENCE [LARGE SCALE GENOMIC DNA]</scope>
    <source>
        <strain evidence="1 2">DSM 23562</strain>
    </source>
</reference>
<dbReference type="Proteomes" id="UP000520814">
    <property type="component" value="Unassembled WGS sequence"/>
</dbReference>
<accession>A0A7W9SWU5</accession>
<evidence type="ECO:0000313" key="1">
    <source>
        <dbReference type="EMBL" id="MBB6053679.1"/>
    </source>
</evidence>
<dbReference type="RefSeq" id="WP_184203771.1">
    <property type="nucleotide sequence ID" value="NZ_JACHGW010000008.1"/>
</dbReference>